<sequence length="77" mass="9063">MDTQCKLEDNNKNKSRIKYKEKKAEQWNIYCNRIPALIETIANLNIDTQKTREHFESIKCAYTQLKTSITGLLEADR</sequence>
<keyword evidence="2" id="KW-1185">Reference proteome</keyword>
<protein>
    <submittedName>
        <fullName evidence="1">Uncharacterized protein</fullName>
    </submittedName>
</protein>
<name>A0A152A5M6_TIELA</name>
<comment type="caution">
    <text evidence="1">The sequence shown here is derived from an EMBL/GenBank/DDBJ whole genome shotgun (WGS) entry which is preliminary data.</text>
</comment>
<reference evidence="1 2" key="1">
    <citation type="submission" date="2015-12" db="EMBL/GenBank/DDBJ databases">
        <title>Dictyostelia acquired genes for synthesis and detection of signals that induce cell-type specialization by lateral gene transfer from prokaryotes.</title>
        <authorList>
            <person name="Gloeckner G."/>
            <person name="Schaap P."/>
        </authorList>
    </citation>
    <scope>NUCLEOTIDE SEQUENCE [LARGE SCALE GENOMIC DNA]</scope>
    <source>
        <strain evidence="1 2">TK</strain>
    </source>
</reference>
<gene>
    <name evidence="1" type="ORF">DLAC_01518</name>
</gene>
<accession>A0A152A5M6</accession>
<evidence type="ECO:0000313" key="1">
    <source>
        <dbReference type="EMBL" id="KYR01526.1"/>
    </source>
</evidence>
<organism evidence="1 2">
    <name type="scientific">Tieghemostelium lacteum</name>
    <name type="common">Slime mold</name>
    <name type="synonym">Dictyostelium lacteum</name>
    <dbReference type="NCBI Taxonomy" id="361077"/>
    <lineage>
        <taxon>Eukaryota</taxon>
        <taxon>Amoebozoa</taxon>
        <taxon>Evosea</taxon>
        <taxon>Eumycetozoa</taxon>
        <taxon>Dictyostelia</taxon>
        <taxon>Dictyosteliales</taxon>
        <taxon>Raperosteliaceae</taxon>
        <taxon>Tieghemostelium</taxon>
    </lineage>
</organism>
<dbReference type="Proteomes" id="UP000076078">
    <property type="component" value="Unassembled WGS sequence"/>
</dbReference>
<evidence type="ECO:0000313" key="2">
    <source>
        <dbReference type="Proteomes" id="UP000076078"/>
    </source>
</evidence>
<dbReference type="AlphaFoldDB" id="A0A152A5M6"/>
<dbReference type="InParanoid" id="A0A152A5M6"/>
<proteinExistence type="predicted"/>
<dbReference type="EMBL" id="LODT01000006">
    <property type="protein sequence ID" value="KYR01526.1"/>
    <property type="molecule type" value="Genomic_DNA"/>
</dbReference>